<proteinExistence type="predicted"/>
<keyword evidence="3" id="KW-1185">Reference proteome</keyword>
<feature type="region of interest" description="Disordered" evidence="1">
    <location>
        <begin position="121"/>
        <end position="179"/>
    </location>
</feature>
<organism evidence="2 3">
    <name type="scientific">Mycena alexandri</name>
    <dbReference type="NCBI Taxonomy" id="1745969"/>
    <lineage>
        <taxon>Eukaryota</taxon>
        <taxon>Fungi</taxon>
        <taxon>Dikarya</taxon>
        <taxon>Basidiomycota</taxon>
        <taxon>Agaricomycotina</taxon>
        <taxon>Agaricomycetes</taxon>
        <taxon>Agaricomycetidae</taxon>
        <taxon>Agaricales</taxon>
        <taxon>Marasmiineae</taxon>
        <taxon>Mycenaceae</taxon>
        <taxon>Mycena</taxon>
    </lineage>
</organism>
<dbReference type="EMBL" id="JARJCM010000425">
    <property type="protein sequence ID" value="KAJ7017204.1"/>
    <property type="molecule type" value="Genomic_DNA"/>
</dbReference>
<comment type="caution">
    <text evidence="2">The sequence shown here is derived from an EMBL/GenBank/DDBJ whole genome shotgun (WGS) entry which is preliminary data.</text>
</comment>
<sequence length="244" mass="27354">MDPTCCYSFLAGLPARADISTSESLYSRGLTYEGTQLLFHAFLRAYLRGRAYQHKVEIVALLRDYLRGLEGLHFLVVFRGMGSAAEVEDEDEREMLLKDWKFTVEDVAEVLERAVSSTAFAEKKATQPRADNSDNPKTAANKPSRGKCKSNMKPAEKPTGGKRNSERKQADAPEDKENEPLSLHYVHGWNGKMLAKVCSGVEAKYEAYIDQVVQIVQDCASCLDYSTSSSKEFDGLVGYWFVHF</sequence>
<evidence type="ECO:0000256" key="1">
    <source>
        <dbReference type="SAM" id="MobiDB-lite"/>
    </source>
</evidence>
<dbReference type="AlphaFoldDB" id="A0AAD6RXR8"/>
<accession>A0AAD6RXR8</accession>
<evidence type="ECO:0000313" key="2">
    <source>
        <dbReference type="EMBL" id="KAJ7017204.1"/>
    </source>
</evidence>
<gene>
    <name evidence="2" type="ORF">C8F04DRAFT_1200853</name>
</gene>
<feature type="compositionally biased region" description="Basic and acidic residues" evidence="1">
    <location>
        <begin position="163"/>
        <end position="179"/>
    </location>
</feature>
<dbReference type="Proteomes" id="UP001218188">
    <property type="component" value="Unassembled WGS sequence"/>
</dbReference>
<name>A0AAD6RXR8_9AGAR</name>
<evidence type="ECO:0000313" key="3">
    <source>
        <dbReference type="Proteomes" id="UP001218188"/>
    </source>
</evidence>
<protein>
    <submittedName>
        <fullName evidence="2">Uncharacterized protein</fullName>
    </submittedName>
</protein>
<feature type="compositionally biased region" description="Polar residues" evidence="1">
    <location>
        <begin position="129"/>
        <end position="138"/>
    </location>
</feature>
<reference evidence="2" key="1">
    <citation type="submission" date="2023-03" db="EMBL/GenBank/DDBJ databases">
        <title>Massive genome expansion in bonnet fungi (Mycena s.s.) driven by repeated elements and novel gene families across ecological guilds.</title>
        <authorList>
            <consortium name="Lawrence Berkeley National Laboratory"/>
            <person name="Harder C.B."/>
            <person name="Miyauchi S."/>
            <person name="Viragh M."/>
            <person name="Kuo A."/>
            <person name="Thoen E."/>
            <person name="Andreopoulos B."/>
            <person name="Lu D."/>
            <person name="Skrede I."/>
            <person name="Drula E."/>
            <person name="Henrissat B."/>
            <person name="Morin E."/>
            <person name="Kohler A."/>
            <person name="Barry K."/>
            <person name="LaButti K."/>
            <person name="Morin E."/>
            <person name="Salamov A."/>
            <person name="Lipzen A."/>
            <person name="Mereny Z."/>
            <person name="Hegedus B."/>
            <person name="Baldrian P."/>
            <person name="Stursova M."/>
            <person name="Weitz H."/>
            <person name="Taylor A."/>
            <person name="Grigoriev I.V."/>
            <person name="Nagy L.G."/>
            <person name="Martin F."/>
            <person name="Kauserud H."/>
        </authorList>
    </citation>
    <scope>NUCLEOTIDE SEQUENCE</scope>
    <source>
        <strain evidence="2">CBHHK200</strain>
    </source>
</reference>